<dbReference type="Pfam" id="PF24595">
    <property type="entry name" value="DUF7619"/>
    <property type="match status" value="1"/>
</dbReference>
<sequence length="821" mass="91424">MKKFYFLLFALFLITGANAQIIEFKSATFKARLLIANTDNDIAKDLNGDFCKIDVNNDNEIQLEEALKIGALDLKSTPIEDISGIEFFTNLKRLNCWNTKISTLNISALKELKYLDCAWNSIKTLDVSSLKNLETLVCTQGYLTSINLTGLDKLHHLHLDGNALEDLNLSGLVSLKYIDCGYNRLTKLDLSGISKLEDLICNDNKITNFTNLADCPEITRMWVQQNELTSIDFSKCTKLKDLWADDNKLVTIDLTVPKDIGNASFGNNNLSSVKVDGYSNIKFIRLSNNNFTTIDLSPFIQINDVECSNNSELTMIFAKNGRNEGISFEGCPKLKYICNDDIKNSVVEWYLKYYNYTNISLNSYCTFEPGGVFYTIQGKTILDSNSDGCDASDLGYSNLNFSISNGTTKGNLISNSSGNYSIAVGEGTHTITPILENKNYFNVSPTSFNVTFPTQASPFTQDFCITPNGAHPDLEVTLLPIIPARPGFDATYKIIYKNKGTNVQSGLVNLSFNDAVLDYITAIPTVNSQVTDKLSWDYSNLQPFETREIVVTFNVNSPMETPAVNIGDRLSFNALINPVSGDEKPVDNSFALRQSVVGSYDPNDKTCLEGDVITPSLIGEYVHYLIRFENTGTYPAQNIVVKDLIDLTKFDISSLVPTKGSHEFVTKISDGNKVEFIFENINLPFNDANNDGYIAFKIKTLPTLVVGDTFQNEANIYFDYNFPILTNKATSTFKTLGTSDFNFSTYFNIYPNPVNEILNINSKHSIEVQSIAIYDILGQMVIVVPNANSVSKIDVSKLATGKYFLKMNTEKGSSNMKFIKK</sequence>
<gene>
    <name evidence="7" type="ORF">HJ01_02936</name>
</gene>
<dbReference type="PANTHER" id="PTHR47566:SF1">
    <property type="entry name" value="PROTEIN NUD1"/>
    <property type="match status" value="1"/>
</dbReference>
<dbReference type="RefSeq" id="WP_007139113.1">
    <property type="nucleotide sequence ID" value="NZ_AHKF01000022.1"/>
</dbReference>
<evidence type="ECO:0000259" key="5">
    <source>
        <dbReference type="Pfam" id="PF18962"/>
    </source>
</evidence>
<dbReference type="InterPro" id="IPR032675">
    <property type="entry name" value="LRR_dom_sf"/>
</dbReference>
<dbReference type="InterPro" id="IPR026444">
    <property type="entry name" value="Secre_tail"/>
</dbReference>
<dbReference type="Gene3D" id="3.80.10.10">
    <property type="entry name" value="Ribonuclease Inhibitor"/>
    <property type="match status" value="1"/>
</dbReference>
<evidence type="ECO:0000256" key="1">
    <source>
        <dbReference type="ARBA" id="ARBA00022614"/>
    </source>
</evidence>
<feature type="domain" description="DUF7619" evidence="6">
    <location>
        <begin position="601"/>
        <end position="732"/>
    </location>
</feature>
<dbReference type="OrthoDB" id="1110367at2"/>
<dbReference type="GO" id="GO:0035591">
    <property type="term" value="F:signaling adaptor activity"/>
    <property type="evidence" value="ECO:0007669"/>
    <property type="project" value="TreeGrafter"/>
</dbReference>
<feature type="chain" id="PRO_5003610054" evidence="4">
    <location>
        <begin position="20"/>
        <end position="821"/>
    </location>
</feature>
<feature type="domain" description="Secretion system C-terminal sorting" evidence="5">
    <location>
        <begin position="749"/>
        <end position="819"/>
    </location>
</feature>
<dbReference type="NCBIfam" id="TIGR01451">
    <property type="entry name" value="B_ant_repeat"/>
    <property type="match status" value="1"/>
</dbReference>
<dbReference type="SUPFAM" id="SSF52058">
    <property type="entry name" value="L domain-like"/>
    <property type="match status" value="1"/>
</dbReference>
<evidence type="ECO:0000259" key="6">
    <source>
        <dbReference type="Pfam" id="PF24595"/>
    </source>
</evidence>
<accession>H7FV08</accession>
<dbReference type="NCBIfam" id="TIGR04183">
    <property type="entry name" value="Por_Secre_tail"/>
    <property type="match status" value="1"/>
</dbReference>
<evidence type="ECO:0000256" key="4">
    <source>
        <dbReference type="SAM" id="SignalP"/>
    </source>
</evidence>
<dbReference type="AlphaFoldDB" id="H7FV08"/>
<dbReference type="eggNOG" id="COG4886">
    <property type="taxonomic scope" value="Bacteria"/>
</dbReference>
<dbReference type="InterPro" id="IPR055353">
    <property type="entry name" value="DUF7619"/>
</dbReference>
<dbReference type="Proteomes" id="UP000005566">
    <property type="component" value="Unassembled WGS sequence"/>
</dbReference>
<dbReference type="InterPro" id="IPR052574">
    <property type="entry name" value="CDIRP"/>
</dbReference>
<dbReference type="PANTHER" id="PTHR47566">
    <property type="match status" value="1"/>
</dbReference>
<proteinExistence type="predicted"/>
<dbReference type="InterPro" id="IPR047589">
    <property type="entry name" value="DUF11_rpt"/>
</dbReference>
<keyword evidence="8" id="KW-1185">Reference proteome</keyword>
<evidence type="ECO:0000313" key="7">
    <source>
        <dbReference type="EMBL" id="EIA07570.1"/>
    </source>
</evidence>
<keyword evidence="3" id="KW-0677">Repeat</keyword>
<name>H7FV08_FLAFP</name>
<evidence type="ECO:0000313" key="8">
    <source>
        <dbReference type="Proteomes" id="UP000005566"/>
    </source>
</evidence>
<organism evidence="7 8">
    <name type="scientific">Flavobacterium frigoris (strain PS1)</name>
    <dbReference type="NCBI Taxonomy" id="1086011"/>
    <lineage>
        <taxon>Bacteria</taxon>
        <taxon>Pseudomonadati</taxon>
        <taxon>Bacteroidota</taxon>
        <taxon>Flavobacteriia</taxon>
        <taxon>Flavobacteriales</taxon>
        <taxon>Flavobacteriaceae</taxon>
        <taxon>Flavobacterium</taxon>
    </lineage>
</organism>
<comment type="caution">
    <text evidence="7">The sequence shown here is derived from an EMBL/GenBank/DDBJ whole genome shotgun (WGS) entry which is preliminary data.</text>
</comment>
<feature type="signal peptide" evidence="4">
    <location>
        <begin position="1"/>
        <end position="19"/>
    </location>
</feature>
<keyword evidence="1" id="KW-0433">Leucine-rich repeat</keyword>
<keyword evidence="2 4" id="KW-0732">Signal</keyword>
<dbReference type="Pfam" id="PF18962">
    <property type="entry name" value="Por_Secre_tail"/>
    <property type="match status" value="1"/>
</dbReference>
<dbReference type="PATRIC" id="fig|1086011.3.peg.2875"/>
<dbReference type="EMBL" id="AHKF01000022">
    <property type="protein sequence ID" value="EIA07570.1"/>
    <property type="molecule type" value="Genomic_DNA"/>
</dbReference>
<evidence type="ECO:0000256" key="2">
    <source>
        <dbReference type="ARBA" id="ARBA00022729"/>
    </source>
</evidence>
<protein>
    <submittedName>
        <fullName evidence="7">Uncharacterized protein</fullName>
    </submittedName>
</protein>
<evidence type="ECO:0000256" key="3">
    <source>
        <dbReference type="ARBA" id="ARBA00022737"/>
    </source>
</evidence>
<dbReference type="STRING" id="1086011.HJ01_02936"/>
<reference evidence="7 8" key="1">
    <citation type="journal article" date="2014" name="Acta Crystallogr. D">
        <title>Structure-based characterization and antifreeze properties of a hyperactive ice-binding protein from the Antarctic bacterium Flavobacterium frigoris PS1.</title>
        <authorList>
            <person name="Do H."/>
            <person name="Kim S.J."/>
            <person name="Kim H.J."/>
            <person name="Lee J.H."/>
        </authorList>
    </citation>
    <scope>NUCLEOTIDE SEQUENCE [LARGE SCALE GENOMIC DNA]</scope>
    <source>
        <strain evidence="7 8">PS1</strain>
    </source>
</reference>